<evidence type="ECO:0000313" key="2">
    <source>
        <dbReference type="EMBL" id="KAK2021056.1"/>
    </source>
</evidence>
<feature type="compositionally biased region" description="Basic residues" evidence="1">
    <location>
        <begin position="78"/>
        <end position="90"/>
    </location>
</feature>
<keyword evidence="3" id="KW-1185">Reference proteome</keyword>
<reference evidence="2" key="1">
    <citation type="submission" date="2021-06" db="EMBL/GenBank/DDBJ databases">
        <title>Comparative genomics, transcriptomics and evolutionary studies reveal genomic signatures of adaptation to plant cell wall in hemibiotrophic fungi.</title>
        <authorList>
            <consortium name="DOE Joint Genome Institute"/>
            <person name="Baroncelli R."/>
            <person name="Diaz J.F."/>
            <person name="Benocci T."/>
            <person name="Peng M."/>
            <person name="Battaglia E."/>
            <person name="Haridas S."/>
            <person name="Andreopoulos W."/>
            <person name="Labutti K."/>
            <person name="Pangilinan J."/>
            <person name="Floch G.L."/>
            <person name="Makela M.R."/>
            <person name="Henrissat B."/>
            <person name="Grigoriev I.V."/>
            <person name="Crouch J.A."/>
            <person name="De Vries R.P."/>
            <person name="Sukno S.A."/>
            <person name="Thon M.R."/>
        </authorList>
    </citation>
    <scope>NUCLEOTIDE SEQUENCE</scope>
    <source>
        <strain evidence="2">MAFF235873</strain>
    </source>
</reference>
<dbReference type="AlphaFoldDB" id="A0AAD9LTA3"/>
<feature type="compositionally biased region" description="Polar residues" evidence="1">
    <location>
        <begin position="114"/>
        <end position="127"/>
    </location>
</feature>
<name>A0AAD9LTA3_9PEZI</name>
<evidence type="ECO:0000313" key="3">
    <source>
        <dbReference type="Proteomes" id="UP001232148"/>
    </source>
</evidence>
<feature type="non-terminal residue" evidence="2">
    <location>
        <position position="127"/>
    </location>
</feature>
<sequence length="127" mass="14085">MALALLLAAQSVPATIYEARSEAPLPPPRRRRHDALPQCSAHRRLPEPLRSPPRQGLQLRLRPLQERRGGHGRPLPAGRRRGVRLRRRAHLPPGAGRDSGQSVSRARRGRRVTASGSCASSRRTTRP</sequence>
<proteinExistence type="predicted"/>
<evidence type="ECO:0000256" key="1">
    <source>
        <dbReference type="SAM" id="MobiDB-lite"/>
    </source>
</evidence>
<accession>A0AAD9LTA3</accession>
<dbReference type="Proteomes" id="UP001232148">
    <property type="component" value="Unassembled WGS sequence"/>
</dbReference>
<organism evidence="2 3">
    <name type="scientific">Colletotrichum zoysiae</name>
    <dbReference type="NCBI Taxonomy" id="1216348"/>
    <lineage>
        <taxon>Eukaryota</taxon>
        <taxon>Fungi</taxon>
        <taxon>Dikarya</taxon>
        <taxon>Ascomycota</taxon>
        <taxon>Pezizomycotina</taxon>
        <taxon>Sordariomycetes</taxon>
        <taxon>Hypocreomycetidae</taxon>
        <taxon>Glomerellales</taxon>
        <taxon>Glomerellaceae</taxon>
        <taxon>Colletotrichum</taxon>
        <taxon>Colletotrichum graminicola species complex</taxon>
    </lineage>
</organism>
<dbReference type="EMBL" id="MU843141">
    <property type="protein sequence ID" value="KAK2021056.1"/>
    <property type="molecule type" value="Genomic_DNA"/>
</dbReference>
<feature type="compositionally biased region" description="Low complexity" evidence="1">
    <location>
        <begin position="52"/>
        <end position="62"/>
    </location>
</feature>
<feature type="region of interest" description="Disordered" evidence="1">
    <location>
        <begin position="16"/>
        <end position="127"/>
    </location>
</feature>
<gene>
    <name evidence="2" type="ORF">LX32DRAFT_277837</name>
</gene>
<protein>
    <submittedName>
        <fullName evidence="2">Uncharacterized protein</fullName>
    </submittedName>
</protein>
<comment type="caution">
    <text evidence="2">The sequence shown here is derived from an EMBL/GenBank/DDBJ whole genome shotgun (WGS) entry which is preliminary data.</text>
</comment>